<name>A0AAV4VVR2_CAEEX</name>
<evidence type="ECO:0000313" key="1">
    <source>
        <dbReference type="EMBL" id="GIY74098.1"/>
    </source>
</evidence>
<reference evidence="1 2" key="1">
    <citation type="submission" date="2021-06" db="EMBL/GenBank/DDBJ databases">
        <title>Caerostris extrusa draft genome.</title>
        <authorList>
            <person name="Kono N."/>
            <person name="Arakawa K."/>
        </authorList>
    </citation>
    <scope>NUCLEOTIDE SEQUENCE [LARGE SCALE GENOMIC DNA]</scope>
</reference>
<dbReference type="AlphaFoldDB" id="A0AAV4VVR2"/>
<accession>A0AAV4VVR2</accession>
<comment type="caution">
    <text evidence="1">The sequence shown here is derived from an EMBL/GenBank/DDBJ whole genome shotgun (WGS) entry which is preliminary data.</text>
</comment>
<organism evidence="1 2">
    <name type="scientific">Caerostris extrusa</name>
    <name type="common">Bark spider</name>
    <name type="synonym">Caerostris bankana</name>
    <dbReference type="NCBI Taxonomy" id="172846"/>
    <lineage>
        <taxon>Eukaryota</taxon>
        <taxon>Metazoa</taxon>
        <taxon>Ecdysozoa</taxon>
        <taxon>Arthropoda</taxon>
        <taxon>Chelicerata</taxon>
        <taxon>Arachnida</taxon>
        <taxon>Araneae</taxon>
        <taxon>Araneomorphae</taxon>
        <taxon>Entelegynae</taxon>
        <taxon>Araneoidea</taxon>
        <taxon>Araneidae</taxon>
        <taxon>Caerostris</taxon>
    </lineage>
</organism>
<dbReference type="Proteomes" id="UP001054945">
    <property type="component" value="Unassembled WGS sequence"/>
</dbReference>
<proteinExistence type="predicted"/>
<dbReference type="EMBL" id="BPLR01015168">
    <property type="protein sequence ID" value="GIY74098.1"/>
    <property type="molecule type" value="Genomic_DNA"/>
</dbReference>
<keyword evidence="2" id="KW-1185">Reference proteome</keyword>
<sequence>MELRLVYRNKPARDRFSRIPQASKRGAVEAFQFCEQDTLGSFRGGGWAAAKLLGFQGLKRGAVEDFLRTGHPRIFREG</sequence>
<gene>
    <name evidence="1" type="ORF">CEXT_33041</name>
</gene>
<protein>
    <submittedName>
        <fullName evidence="1">Uncharacterized protein</fullName>
    </submittedName>
</protein>
<evidence type="ECO:0000313" key="2">
    <source>
        <dbReference type="Proteomes" id="UP001054945"/>
    </source>
</evidence>